<protein>
    <submittedName>
        <fullName evidence="1">Uncharacterized protein</fullName>
    </submittedName>
</protein>
<evidence type="ECO:0000313" key="2">
    <source>
        <dbReference type="Proteomes" id="UP000315295"/>
    </source>
</evidence>
<reference evidence="1 2" key="1">
    <citation type="journal article" date="2019" name="G3 (Bethesda)">
        <title>Sequencing of a Wild Apple (Malus baccata) Genome Unravels the Differences Between Cultivated and Wild Apple Species Regarding Disease Resistance and Cold Tolerance.</title>
        <authorList>
            <person name="Chen X."/>
        </authorList>
    </citation>
    <scope>NUCLEOTIDE SEQUENCE [LARGE SCALE GENOMIC DNA]</scope>
    <source>
        <strain evidence="2">cv. Shandingzi</strain>
        <tissue evidence="1">Leaves</tissue>
    </source>
</reference>
<accession>A0A540MJE7</accession>
<name>A0A540MJE7_MALBA</name>
<proteinExistence type="predicted"/>
<sequence length="83" mass="9337">MLVNAGTREERVAAQADVHACEQSLFELDDFKMFCCLPTLSYQGKLLMVDYATDHYVKEEIFRVAKWGGLQGPSELPPSGLRN</sequence>
<dbReference type="EMBL" id="VIEB01000246">
    <property type="protein sequence ID" value="TQD98916.1"/>
    <property type="molecule type" value="Genomic_DNA"/>
</dbReference>
<keyword evidence="2" id="KW-1185">Reference proteome</keyword>
<gene>
    <name evidence="1" type="ORF">C1H46_015559</name>
</gene>
<evidence type="ECO:0000313" key="1">
    <source>
        <dbReference type="EMBL" id="TQD98916.1"/>
    </source>
</evidence>
<comment type="caution">
    <text evidence="1">The sequence shown here is derived from an EMBL/GenBank/DDBJ whole genome shotgun (WGS) entry which is preliminary data.</text>
</comment>
<dbReference type="AlphaFoldDB" id="A0A540MJE7"/>
<organism evidence="1 2">
    <name type="scientific">Malus baccata</name>
    <name type="common">Siberian crab apple</name>
    <name type="synonym">Pyrus baccata</name>
    <dbReference type="NCBI Taxonomy" id="106549"/>
    <lineage>
        <taxon>Eukaryota</taxon>
        <taxon>Viridiplantae</taxon>
        <taxon>Streptophyta</taxon>
        <taxon>Embryophyta</taxon>
        <taxon>Tracheophyta</taxon>
        <taxon>Spermatophyta</taxon>
        <taxon>Magnoliopsida</taxon>
        <taxon>eudicotyledons</taxon>
        <taxon>Gunneridae</taxon>
        <taxon>Pentapetalae</taxon>
        <taxon>rosids</taxon>
        <taxon>fabids</taxon>
        <taxon>Rosales</taxon>
        <taxon>Rosaceae</taxon>
        <taxon>Amygdaloideae</taxon>
        <taxon>Maleae</taxon>
        <taxon>Malus</taxon>
    </lineage>
</organism>
<dbReference type="Proteomes" id="UP000315295">
    <property type="component" value="Unassembled WGS sequence"/>
</dbReference>